<accession>A0A1M6ZCA3</accession>
<dbReference type="STRING" id="1121959.SAMN02746009_02490"/>
<dbReference type="AlphaFoldDB" id="A0A1M6ZCA3"/>
<sequence>MRFVILDNDTRLLFATTFDGDWDVYIEDFATKIPELMDLIFESVEGWPGIKDPSVKQFIIDHQLTANAWFVAYPPLTVNDILRNDKIVKGCTKPWTTPRHEL</sequence>
<dbReference type="RefSeq" id="WP_211617646.1">
    <property type="nucleotide sequence ID" value="NZ_FRAS01000012.1"/>
</dbReference>
<gene>
    <name evidence="1" type="ORF">SAMN02746009_02490</name>
</gene>
<dbReference type="EMBL" id="FRAS01000012">
    <property type="protein sequence ID" value="SHL28121.1"/>
    <property type="molecule type" value="Genomic_DNA"/>
</dbReference>
<organism evidence="1 2">
    <name type="scientific">Hymenobacter psychrotolerans DSM 18569</name>
    <dbReference type="NCBI Taxonomy" id="1121959"/>
    <lineage>
        <taxon>Bacteria</taxon>
        <taxon>Pseudomonadati</taxon>
        <taxon>Bacteroidota</taxon>
        <taxon>Cytophagia</taxon>
        <taxon>Cytophagales</taxon>
        <taxon>Hymenobacteraceae</taxon>
        <taxon>Hymenobacter</taxon>
    </lineage>
</organism>
<dbReference type="Proteomes" id="UP000183947">
    <property type="component" value="Unassembled WGS sequence"/>
</dbReference>
<keyword evidence="2" id="KW-1185">Reference proteome</keyword>
<reference evidence="2" key="1">
    <citation type="submission" date="2016-11" db="EMBL/GenBank/DDBJ databases">
        <authorList>
            <person name="Varghese N."/>
            <person name="Submissions S."/>
        </authorList>
    </citation>
    <scope>NUCLEOTIDE SEQUENCE [LARGE SCALE GENOMIC DNA]</scope>
    <source>
        <strain evidence="2">DSM 18569</strain>
    </source>
</reference>
<proteinExistence type="predicted"/>
<name>A0A1M6ZCA3_9BACT</name>
<evidence type="ECO:0000313" key="2">
    <source>
        <dbReference type="Proteomes" id="UP000183947"/>
    </source>
</evidence>
<evidence type="ECO:0000313" key="1">
    <source>
        <dbReference type="EMBL" id="SHL28121.1"/>
    </source>
</evidence>
<protein>
    <submittedName>
        <fullName evidence="1">Uncharacterized protein</fullName>
    </submittedName>
</protein>